<protein>
    <recommendedName>
        <fullName evidence="6">Small ribosomal subunit protein uS17</fullName>
    </recommendedName>
</protein>
<keyword evidence="2 6" id="KW-0699">rRNA-binding</keyword>
<dbReference type="HAMAP" id="MF_01345_B">
    <property type="entry name" value="Ribosomal_uS17_B"/>
    <property type="match status" value="1"/>
</dbReference>
<dbReference type="RefSeq" id="WP_265134297.1">
    <property type="nucleotide sequence ID" value="NZ_FXTX01000008.1"/>
</dbReference>
<reference evidence="8" key="1">
    <citation type="submission" date="2017-05" db="EMBL/GenBank/DDBJ databases">
        <authorList>
            <person name="Varghese N."/>
            <person name="Submissions S."/>
        </authorList>
    </citation>
    <scope>NUCLEOTIDE SEQUENCE</scope>
    <source>
        <strain evidence="8">DSM 18763</strain>
    </source>
</reference>
<evidence type="ECO:0000313" key="9">
    <source>
        <dbReference type="Proteomes" id="UP001157947"/>
    </source>
</evidence>
<dbReference type="InterPro" id="IPR019984">
    <property type="entry name" value="Ribosomal_uS17_bact/chlr"/>
</dbReference>
<dbReference type="CDD" id="cd00364">
    <property type="entry name" value="Ribosomal_uS17"/>
    <property type="match status" value="1"/>
</dbReference>
<dbReference type="PANTHER" id="PTHR10744:SF1">
    <property type="entry name" value="SMALL RIBOSOMAL SUBUNIT PROTEIN US17M"/>
    <property type="match status" value="1"/>
</dbReference>
<comment type="similarity">
    <text evidence="1 6 7">Belongs to the universal ribosomal protein uS17 family.</text>
</comment>
<dbReference type="GO" id="GO:0019843">
    <property type="term" value="F:rRNA binding"/>
    <property type="evidence" value="ECO:0007669"/>
    <property type="project" value="UniProtKB-UniRule"/>
</dbReference>
<keyword evidence="4 6" id="KW-0689">Ribosomal protein</keyword>
<dbReference type="NCBIfam" id="NF004123">
    <property type="entry name" value="PRK05610.1"/>
    <property type="match status" value="1"/>
</dbReference>
<organism evidence="8 9">
    <name type="scientific">Venenivibrio stagnispumantis</name>
    <dbReference type="NCBI Taxonomy" id="407998"/>
    <lineage>
        <taxon>Bacteria</taxon>
        <taxon>Pseudomonadati</taxon>
        <taxon>Aquificota</taxon>
        <taxon>Aquificia</taxon>
        <taxon>Aquificales</taxon>
        <taxon>Hydrogenothermaceae</taxon>
        <taxon>Venenivibrio</taxon>
    </lineage>
</organism>
<dbReference type="SUPFAM" id="SSF50249">
    <property type="entry name" value="Nucleic acid-binding proteins"/>
    <property type="match status" value="1"/>
</dbReference>
<dbReference type="PRINTS" id="PR00973">
    <property type="entry name" value="RIBOSOMALS17"/>
</dbReference>
<dbReference type="InterPro" id="IPR012340">
    <property type="entry name" value="NA-bd_OB-fold"/>
</dbReference>
<comment type="caution">
    <text evidence="8">The sequence shown here is derived from an EMBL/GenBank/DDBJ whole genome shotgun (WGS) entry which is preliminary data.</text>
</comment>
<dbReference type="Pfam" id="PF00366">
    <property type="entry name" value="Ribosomal_S17"/>
    <property type="match status" value="1"/>
</dbReference>
<dbReference type="Gene3D" id="2.40.50.140">
    <property type="entry name" value="Nucleic acid-binding proteins"/>
    <property type="match status" value="1"/>
</dbReference>
<keyword evidence="3 6" id="KW-0694">RNA-binding</keyword>
<evidence type="ECO:0000256" key="5">
    <source>
        <dbReference type="ARBA" id="ARBA00023274"/>
    </source>
</evidence>
<dbReference type="NCBIfam" id="TIGR03635">
    <property type="entry name" value="uS17_bact"/>
    <property type="match status" value="1"/>
</dbReference>
<evidence type="ECO:0000256" key="4">
    <source>
        <dbReference type="ARBA" id="ARBA00022980"/>
    </source>
</evidence>
<sequence length="85" mass="10091">MTEQKKHIKEFIGKVVSDKMDKTVVVVVERKFPHPLYKKMVKKTKKFYAHDENNQAKVGDIVRIRESRPLSKLKRWVVVEIINKT</sequence>
<dbReference type="AlphaFoldDB" id="A0AA45WLH8"/>
<dbReference type="PANTHER" id="PTHR10744">
    <property type="entry name" value="40S RIBOSOMAL PROTEIN S11 FAMILY MEMBER"/>
    <property type="match status" value="1"/>
</dbReference>
<evidence type="ECO:0000313" key="8">
    <source>
        <dbReference type="EMBL" id="SMP11050.1"/>
    </source>
</evidence>
<evidence type="ECO:0000256" key="6">
    <source>
        <dbReference type="HAMAP-Rule" id="MF_01345"/>
    </source>
</evidence>
<dbReference type="InterPro" id="IPR000266">
    <property type="entry name" value="Ribosomal_uS17"/>
</dbReference>
<dbReference type="EMBL" id="FXTX01000008">
    <property type="protein sequence ID" value="SMP11050.1"/>
    <property type="molecule type" value="Genomic_DNA"/>
</dbReference>
<dbReference type="PROSITE" id="PS00056">
    <property type="entry name" value="RIBOSOMAL_S17"/>
    <property type="match status" value="1"/>
</dbReference>
<dbReference type="Proteomes" id="UP001157947">
    <property type="component" value="Unassembled WGS sequence"/>
</dbReference>
<comment type="function">
    <text evidence="6">One of the primary rRNA binding proteins, it binds specifically to the 5'-end of 16S ribosomal RNA.</text>
</comment>
<accession>A0AA45WLH8</accession>
<keyword evidence="5 6" id="KW-0687">Ribonucleoprotein</keyword>
<evidence type="ECO:0000256" key="7">
    <source>
        <dbReference type="RuleBase" id="RU003872"/>
    </source>
</evidence>
<keyword evidence="9" id="KW-1185">Reference proteome</keyword>
<evidence type="ECO:0000256" key="1">
    <source>
        <dbReference type="ARBA" id="ARBA00010254"/>
    </source>
</evidence>
<comment type="subunit">
    <text evidence="6">Part of the 30S ribosomal subunit.</text>
</comment>
<evidence type="ECO:0000256" key="2">
    <source>
        <dbReference type="ARBA" id="ARBA00022730"/>
    </source>
</evidence>
<evidence type="ECO:0000256" key="3">
    <source>
        <dbReference type="ARBA" id="ARBA00022884"/>
    </source>
</evidence>
<dbReference type="GO" id="GO:0003735">
    <property type="term" value="F:structural constituent of ribosome"/>
    <property type="evidence" value="ECO:0007669"/>
    <property type="project" value="UniProtKB-UniRule"/>
</dbReference>
<dbReference type="GO" id="GO:0022627">
    <property type="term" value="C:cytosolic small ribosomal subunit"/>
    <property type="evidence" value="ECO:0007669"/>
    <property type="project" value="UniProtKB-UniRule"/>
</dbReference>
<dbReference type="InterPro" id="IPR019979">
    <property type="entry name" value="Ribosomal_uS17_CS"/>
</dbReference>
<gene>
    <name evidence="6" type="primary">rpsQ</name>
    <name evidence="8" type="ORF">SAMN06264868_10847</name>
</gene>
<dbReference type="GO" id="GO:0006412">
    <property type="term" value="P:translation"/>
    <property type="evidence" value="ECO:0007669"/>
    <property type="project" value="UniProtKB-UniRule"/>
</dbReference>
<proteinExistence type="inferred from homology"/>
<name>A0AA45WLH8_9AQUI</name>